<evidence type="ECO:0000313" key="1">
    <source>
        <dbReference type="EMBL" id="CBX82533.1"/>
    </source>
</evidence>
<sequence>MRFSGGAGCRAKIVVFFLRSEEEPQLSPWLRYHSHIHPAIHRVQDMLILQPKQPWSLEETASHAPVSARLLRACAASNSALAWVLIINSCV</sequence>
<name>E5BAM6_ERWAM</name>
<dbReference type="AlphaFoldDB" id="E5BAM6"/>
<protein>
    <submittedName>
        <fullName evidence="1">Transcriptional regulator</fullName>
    </submittedName>
</protein>
<reference evidence="1" key="1">
    <citation type="journal article" date="2011" name="J. Bacteriol.">
        <title>Genome Sequence of an Erwinia amylovora Strain with Pathogenicity Restricted to Rubus Plants.</title>
        <authorList>
            <person name="Powney R."/>
            <person name="Smits T.H."/>
            <person name="Sawbridge T."/>
            <person name="Frey B."/>
            <person name="Blom J."/>
            <person name="Frey J.E."/>
            <person name="Plummer K.M."/>
            <person name="Beer S.V."/>
            <person name="Luck J."/>
            <person name="Duffy B."/>
            <person name="Rodoni B."/>
        </authorList>
    </citation>
    <scope>NUCLEOTIDE SEQUENCE</scope>
    <source>
        <strain evidence="1">ATCC BAA-2158</strain>
    </source>
</reference>
<proteinExistence type="predicted"/>
<organism evidence="1">
    <name type="scientific">Erwinia amylovora ATCC BAA-2158</name>
    <dbReference type="NCBI Taxonomy" id="889211"/>
    <lineage>
        <taxon>Bacteria</taxon>
        <taxon>Pseudomonadati</taxon>
        <taxon>Pseudomonadota</taxon>
        <taxon>Gammaproteobacteria</taxon>
        <taxon>Enterobacterales</taxon>
        <taxon>Erwiniaceae</taxon>
        <taxon>Erwinia</taxon>
    </lineage>
</organism>
<accession>E5BAM6</accession>
<dbReference type="EMBL" id="FR719198">
    <property type="protein sequence ID" value="CBX82533.1"/>
    <property type="molecule type" value="Genomic_DNA"/>
</dbReference>
<gene>
    <name evidence="1" type="ORF">EAIL5_3713</name>
</gene>